<feature type="region of interest" description="Disordered" evidence="13">
    <location>
        <begin position="27"/>
        <end position="65"/>
    </location>
</feature>
<dbReference type="PRINTS" id="PR00115">
    <property type="entry name" value="F16BPHPHTASE"/>
</dbReference>
<dbReference type="Gene3D" id="3.40.190.80">
    <property type="match status" value="1"/>
</dbReference>
<evidence type="ECO:0000256" key="11">
    <source>
        <dbReference type="ARBA" id="ARBA00032973"/>
    </source>
</evidence>
<dbReference type="GO" id="GO:0006002">
    <property type="term" value="P:fructose 6-phosphate metabolic process"/>
    <property type="evidence" value="ECO:0007669"/>
    <property type="project" value="TreeGrafter"/>
</dbReference>
<evidence type="ECO:0000256" key="9">
    <source>
        <dbReference type="ARBA" id="ARBA00023277"/>
    </source>
</evidence>
<dbReference type="GO" id="GO:0005829">
    <property type="term" value="C:cytosol"/>
    <property type="evidence" value="ECO:0007669"/>
    <property type="project" value="TreeGrafter"/>
</dbReference>
<dbReference type="NCBIfam" id="NF006778">
    <property type="entry name" value="PRK09293.1-1"/>
    <property type="match status" value="1"/>
</dbReference>
<evidence type="ECO:0000256" key="2">
    <source>
        <dbReference type="ARBA" id="ARBA00001946"/>
    </source>
</evidence>
<dbReference type="InterPro" id="IPR028343">
    <property type="entry name" value="FBPtase"/>
</dbReference>
<comment type="catalytic activity">
    <reaction evidence="1">
        <text>beta-D-fructose 1,6-bisphosphate + H2O = beta-D-fructose 6-phosphate + phosphate</text>
        <dbReference type="Rhea" id="RHEA:11064"/>
        <dbReference type="ChEBI" id="CHEBI:15377"/>
        <dbReference type="ChEBI" id="CHEBI:32966"/>
        <dbReference type="ChEBI" id="CHEBI:43474"/>
        <dbReference type="ChEBI" id="CHEBI:57634"/>
        <dbReference type="EC" id="3.1.3.11"/>
    </reaction>
</comment>
<dbReference type="InterPro" id="IPR020548">
    <property type="entry name" value="Fructose_bisphosphatase_AS"/>
</dbReference>
<dbReference type="InterPro" id="IPR000146">
    <property type="entry name" value="FBPase_class-1"/>
</dbReference>
<proteinExistence type="inferred from homology"/>
<keyword evidence="8" id="KW-0460">Magnesium</keyword>
<comment type="subunit">
    <text evidence="4">Homotetramer.</text>
</comment>
<dbReference type="GO" id="GO:0005986">
    <property type="term" value="P:sucrose biosynthetic process"/>
    <property type="evidence" value="ECO:0007669"/>
    <property type="project" value="TreeGrafter"/>
</dbReference>
<dbReference type="GO" id="GO:0006000">
    <property type="term" value="P:fructose metabolic process"/>
    <property type="evidence" value="ECO:0007669"/>
    <property type="project" value="TreeGrafter"/>
</dbReference>
<dbReference type="Proteomes" id="UP000241769">
    <property type="component" value="Unassembled WGS sequence"/>
</dbReference>
<dbReference type="PROSITE" id="PS00124">
    <property type="entry name" value="FBPASE"/>
    <property type="match status" value="1"/>
</dbReference>
<evidence type="ECO:0000259" key="15">
    <source>
        <dbReference type="Pfam" id="PF18913"/>
    </source>
</evidence>
<dbReference type="Pfam" id="PF00316">
    <property type="entry name" value="FBPase"/>
    <property type="match status" value="1"/>
</dbReference>
<evidence type="ECO:0000313" key="16">
    <source>
        <dbReference type="EMBL" id="PRP88263.1"/>
    </source>
</evidence>
<dbReference type="EC" id="3.1.3.11" evidence="5"/>
<dbReference type="EMBL" id="MDYQ01000012">
    <property type="protein sequence ID" value="PRP88263.1"/>
    <property type="molecule type" value="Genomic_DNA"/>
</dbReference>
<evidence type="ECO:0000256" key="7">
    <source>
        <dbReference type="ARBA" id="ARBA00022801"/>
    </source>
</evidence>
<evidence type="ECO:0000256" key="12">
    <source>
        <dbReference type="RuleBase" id="RU000508"/>
    </source>
</evidence>
<feature type="compositionally biased region" description="Basic and acidic residues" evidence="13">
    <location>
        <begin position="38"/>
        <end position="47"/>
    </location>
</feature>
<dbReference type="GO" id="GO:0030388">
    <property type="term" value="P:fructose 1,6-bisphosphate metabolic process"/>
    <property type="evidence" value="ECO:0007669"/>
    <property type="project" value="TreeGrafter"/>
</dbReference>
<dbReference type="AlphaFoldDB" id="A0A2P6NWC7"/>
<dbReference type="OrthoDB" id="10256725at2759"/>
<dbReference type="GO" id="GO:0006094">
    <property type="term" value="P:gluconeogenesis"/>
    <property type="evidence" value="ECO:0007669"/>
    <property type="project" value="TreeGrafter"/>
</dbReference>
<comment type="caution">
    <text evidence="16">The sequence shown here is derived from an EMBL/GenBank/DDBJ whole genome shotgun (WGS) entry which is preliminary data.</text>
</comment>
<evidence type="ECO:0000256" key="8">
    <source>
        <dbReference type="ARBA" id="ARBA00022842"/>
    </source>
</evidence>
<protein>
    <recommendedName>
        <fullName evidence="5">fructose-bisphosphatase</fullName>
        <ecNumber evidence="5">3.1.3.11</ecNumber>
    </recommendedName>
    <alternativeName>
        <fullName evidence="11">D-fructose-1,6-bisphosphate 1-phosphohydrolase</fullName>
    </alternativeName>
</protein>
<dbReference type="PANTHER" id="PTHR11556:SF1">
    <property type="entry name" value="FRUCTOSE-BISPHOSPHATASE"/>
    <property type="match status" value="1"/>
</dbReference>
<gene>
    <name evidence="16" type="ORF">PROFUN_03372</name>
</gene>
<dbReference type="InParanoid" id="A0A2P6NWC7"/>
<keyword evidence="7 12" id="KW-0378">Hydrolase</keyword>
<keyword evidence="17" id="KW-1185">Reference proteome</keyword>
<organism evidence="16 17">
    <name type="scientific">Planoprotostelium fungivorum</name>
    <dbReference type="NCBI Taxonomy" id="1890364"/>
    <lineage>
        <taxon>Eukaryota</taxon>
        <taxon>Amoebozoa</taxon>
        <taxon>Evosea</taxon>
        <taxon>Variosea</taxon>
        <taxon>Cavosteliida</taxon>
        <taxon>Cavosteliaceae</taxon>
        <taxon>Planoprotostelium</taxon>
    </lineage>
</organism>
<dbReference type="Pfam" id="PF18913">
    <property type="entry name" value="FBPase_C"/>
    <property type="match status" value="1"/>
</dbReference>
<dbReference type="InterPro" id="IPR033391">
    <property type="entry name" value="FBPase_N"/>
</dbReference>
<evidence type="ECO:0000256" key="5">
    <source>
        <dbReference type="ARBA" id="ARBA00013093"/>
    </source>
</evidence>
<evidence type="ECO:0000256" key="13">
    <source>
        <dbReference type="SAM" id="MobiDB-lite"/>
    </source>
</evidence>
<evidence type="ECO:0000259" key="14">
    <source>
        <dbReference type="Pfam" id="PF00316"/>
    </source>
</evidence>
<comment type="cofactor">
    <cofactor evidence="2">
        <name>Mg(2+)</name>
        <dbReference type="ChEBI" id="CHEBI:18420"/>
    </cofactor>
</comment>
<sequence>MKFPNSNLPCKERRLFLPQVTNNVDTRKRGRTRVPPNTRERLKHLTVDPHTTQTSSSSTEDESMSEIGRKNLVTMTRYIQKNDKLPEDKRSEFALLFSAIQLASKIVGNSMKRAGIESQFGVTGTTNVHGEEVKKLDLIANDAFKEALVESGQVAVMASEEEEEAVIVENTTGKYVITFDPLDGSSNIDANVSVGSIFGIYEKKSAGKNGDTSDCLQAGRQLVASGYSIYGSAIIMVISLGRESGVQGFTFDPSLGEFVMSHPDMKVPENGAIYSVNEGNSAYWPKATSQYVEYCKSSGEGKKPYSARYIGSMVADVHRTLLYGGIFMYPADSKSPNGKLRYLYEVAPLSFIVENSGGLATTGTKRCLDIVPDKVHLRVPVFMGSKRQVLDVEEYFKKFPESK</sequence>
<dbReference type="GO" id="GO:0042132">
    <property type="term" value="F:fructose 1,6-bisphosphate 1-phosphatase activity"/>
    <property type="evidence" value="ECO:0007669"/>
    <property type="project" value="UniProtKB-EC"/>
</dbReference>
<name>A0A2P6NWC7_9EUKA</name>
<keyword evidence="6" id="KW-0479">Metal-binding</keyword>
<dbReference type="SUPFAM" id="SSF56655">
    <property type="entry name" value="Carbohydrate phosphatase"/>
    <property type="match status" value="1"/>
</dbReference>
<evidence type="ECO:0000256" key="1">
    <source>
        <dbReference type="ARBA" id="ARBA00001273"/>
    </source>
</evidence>
<accession>A0A2P6NWC7</accession>
<dbReference type="PIRSF" id="PIRSF500210">
    <property type="entry name" value="FBPtase"/>
    <property type="match status" value="1"/>
</dbReference>
<dbReference type="HAMAP" id="MF_01855">
    <property type="entry name" value="FBPase_class1"/>
    <property type="match status" value="1"/>
</dbReference>
<reference evidence="16 17" key="1">
    <citation type="journal article" date="2018" name="Genome Biol. Evol.">
        <title>Multiple Roots of Fruiting Body Formation in Amoebozoa.</title>
        <authorList>
            <person name="Hillmann F."/>
            <person name="Forbes G."/>
            <person name="Novohradska S."/>
            <person name="Ferling I."/>
            <person name="Riege K."/>
            <person name="Groth M."/>
            <person name="Westermann M."/>
            <person name="Marz M."/>
            <person name="Spaller T."/>
            <person name="Winckler T."/>
            <person name="Schaap P."/>
            <person name="Glockner G."/>
        </authorList>
    </citation>
    <scope>NUCLEOTIDE SEQUENCE [LARGE SCALE GENOMIC DNA]</scope>
    <source>
        <strain evidence="16 17">Jena</strain>
    </source>
</reference>
<dbReference type="FunCoup" id="A0A2P6NWC7">
    <property type="interactions" value="404"/>
</dbReference>
<evidence type="ECO:0000256" key="4">
    <source>
        <dbReference type="ARBA" id="ARBA00011881"/>
    </source>
</evidence>
<dbReference type="GO" id="GO:0046872">
    <property type="term" value="F:metal ion binding"/>
    <property type="evidence" value="ECO:0007669"/>
    <property type="project" value="UniProtKB-KW"/>
</dbReference>
<comment type="pathway">
    <text evidence="10">Carbohydrate biosynthesis.</text>
</comment>
<feature type="domain" description="Fructose-1-6-bisphosphatase class I N-terminal" evidence="14">
    <location>
        <begin position="74"/>
        <end position="263"/>
    </location>
</feature>
<dbReference type="PIRSF" id="PIRSF000904">
    <property type="entry name" value="FBPtase_SBPase"/>
    <property type="match status" value="1"/>
</dbReference>
<dbReference type="STRING" id="1890364.A0A2P6NWC7"/>
<dbReference type="Gene3D" id="3.30.540.10">
    <property type="entry name" value="Fructose-1,6-Bisphosphatase, subunit A, domain 1"/>
    <property type="match status" value="1"/>
</dbReference>
<evidence type="ECO:0000313" key="17">
    <source>
        <dbReference type="Proteomes" id="UP000241769"/>
    </source>
</evidence>
<dbReference type="PANTHER" id="PTHR11556">
    <property type="entry name" value="FRUCTOSE-1,6-BISPHOSPHATASE-RELATED"/>
    <property type="match status" value="1"/>
</dbReference>
<evidence type="ECO:0000256" key="6">
    <source>
        <dbReference type="ARBA" id="ARBA00022723"/>
    </source>
</evidence>
<keyword evidence="9 12" id="KW-0119">Carbohydrate metabolism</keyword>
<dbReference type="FunFam" id="3.40.190.80:FF:000001">
    <property type="entry name" value="Fructose-1,6-bisphosphatase class 1"/>
    <property type="match status" value="1"/>
</dbReference>
<dbReference type="CDD" id="cd00354">
    <property type="entry name" value="FBPase"/>
    <property type="match status" value="1"/>
</dbReference>
<feature type="domain" description="Fructose-1-6-bisphosphatase class 1 C-terminal" evidence="15">
    <location>
        <begin position="267"/>
        <end position="396"/>
    </location>
</feature>
<evidence type="ECO:0000256" key="3">
    <source>
        <dbReference type="ARBA" id="ARBA00010941"/>
    </source>
</evidence>
<dbReference type="FunFam" id="3.30.540.10:FF:000002">
    <property type="entry name" value="Fructose-1,6-bisphosphatase class 1"/>
    <property type="match status" value="1"/>
</dbReference>
<evidence type="ECO:0000256" key="10">
    <source>
        <dbReference type="ARBA" id="ARBA00024331"/>
    </source>
</evidence>
<comment type="similarity">
    <text evidence="3 12">Belongs to the FBPase class 1 family.</text>
</comment>
<dbReference type="InterPro" id="IPR044015">
    <property type="entry name" value="FBPase_C_dom"/>
</dbReference>